<feature type="region of interest" description="Disordered" evidence="1">
    <location>
        <begin position="35"/>
        <end position="67"/>
    </location>
</feature>
<accession>O33097</accession>
<sequence>MRATIAMVGTLNISARATKDPGNVEPIAKTFQLKHVAADHQDSAQTANRASRHRGDSDAESAQHQPAIGALRVRPTQQRFILTHTVDIIRCPQPPSMLTYCGSAL</sequence>
<evidence type="ECO:0000256" key="1">
    <source>
        <dbReference type="SAM" id="MobiDB-lite"/>
    </source>
</evidence>
<reference evidence="2" key="3">
    <citation type="submission" date="1997-09" db="EMBL/GenBank/DDBJ databases">
        <authorList>
            <person name="Parkhill J."/>
            <person name="Barrell B.G."/>
            <person name="Rajandream M.A."/>
        </authorList>
    </citation>
    <scope>NUCLEOTIDE SEQUENCE</scope>
</reference>
<evidence type="ECO:0000313" key="2">
    <source>
        <dbReference type="EMBL" id="CAB16420.1"/>
    </source>
</evidence>
<name>O33097_MYCLR</name>
<organism evidence="2">
    <name type="scientific">Mycobacterium leprae</name>
    <dbReference type="NCBI Taxonomy" id="1769"/>
    <lineage>
        <taxon>Bacteria</taxon>
        <taxon>Bacillati</taxon>
        <taxon>Actinomycetota</taxon>
        <taxon>Actinomycetes</taxon>
        <taxon>Mycobacteriales</taxon>
        <taxon>Mycobacteriaceae</taxon>
        <taxon>Mycobacterium</taxon>
    </lineage>
</organism>
<dbReference type="EMBL" id="Z99263">
    <property type="protein sequence ID" value="CAB16420.1"/>
    <property type="molecule type" value="Genomic_DNA"/>
</dbReference>
<reference evidence="2" key="2">
    <citation type="submission" date="1997-09" db="EMBL/GenBank/DDBJ databases">
        <authorList>
            <person name="Oliver K."/>
            <person name="Harris D."/>
        </authorList>
    </citation>
    <scope>NUCLEOTIDE SEQUENCE</scope>
</reference>
<dbReference type="AlphaFoldDB" id="O33097"/>
<proteinExistence type="predicted"/>
<dbReference type="PIR" id="T45398">
    <property type="entry name" value="T45398"/>
</dbReference>
<gene>
    <name evidence="2" type="primary">MLCB637.05c</name>
</gene>
<protein>
    <submittedName>
        <fullName evidence="2">Uncharacterized protein MLCB637.05c</fullName>
    </submittedName>
</protein>
<reference evidence="2" key="1">
    <citation type="journal article" date="1993" name="Mol. Microbiol.">
        <title>Use of an ordered cosmid library to deduce the genomic organization of Mycobacterium leprae.</title>
        <authorList>
            <person name="Eiglmeier K."/>
            <person name="Honore N."/>
            <person name="Woods S.A."/>
            <person name="Caudron B."/>
            <person name="Cole S.T."/>
        </authorList>
    </citation>
    <scope>NUCLEOTIDE SEQUENCE</scope>
</reference>